<feature type="transmembrane region" description="Helical" evidence="7">
    <location>
        <begin position="231"/>
        <end position="249"/>
    </location>
</feature>
<name>A0ABT9INB2_9MICC</name>
<evidence type="ECO:0000256" key="3">
    <source>
        <dbReference type="ARBA" id="ARBA00022475"/>
    </source>
</evidence>
<dbReference type="Gene3D" id="1.20.1250.20">
    <property type="entry name" value="MFS general substrate transporter like domains"/>
    <property type="match status" value="1"/>
</dbReference>
<keyword evidence="5 7" id="KW-1133">Transmembrane helix</keyword>
<dbReference type="PANTHER" id="PTHR23517:SF13">
    <property type="entry name" value="MAJOR FACILITATOR SUPERFAMILY MFS_1"/>
    <property type="match status" value="1"/>
</dbReference>
<feature type="transmembrane region" description="Helical" evidence="7">
    <location>
        <begin position="59"/>
        <end position="78"/>
    </location>
</feature>
<dbReference type="InterPro" id="IPR050171">
    <property type="entry name" value="MFS_Transporters"/>
</dbReference>
<feature type="transmembrane region" description="Helical" evidence="7">
    <location>
        <begin position="121"/>
        <end position="141"/>
    </location>
</feature>
<keyword evidence="6 7" id="KW-0472">Membrane</keyword>
<keyword evidence="3" id="KW-1003">Cell membrane</keyword>
<evidence type="ECO:0000256" key="4">
    <source>
        <dbReference type="ARBA" id="ARBA00022692"/>
    </source>
</evidence>
<protein>
    <submittedName>
        <fullName evidence="9">MFS transporter</fullName>
    </submittedName>
</protein>
<dbReference type="PROSITE" id="PS50850">
    <property type="entry name" value="MFS"/>
    <property type="match status" value="1"/>
</dbReference>
<dbReference type="Proteomes" id="UP001232725">
    <property type="component" value="Unassembled WGS sequence"/>
</dbReference>
<feature type="transmembrane region" description="Helical" evidence="7">
    <location>
        <begin position="90"/>
        <end position="109"/>
    </location>
</feature>
<comment type="subcellular location">
    <subcellularLocation>
        <location evidence="1">Cell membrane</location>
        <topology evidence="1">Multi-pass membrane protein</topology>
    </subcellularLocation>
</comment>
<dbReference type="EMBL" id="JAVALS010000004">
    <property type="protein sequence ID" value="MDP5227078.1"/>
    <property type="molecule type" value="Genomic_DNA"/>
</dbReference>
<keyword evidence="4 7" id="KW-0812">Transmembrane</keyword>
<dbReference type="PANTHER" id="PTHR23517">
    <property type="entry name" value="RESISTANCE PROTEIN MDTM, PUTATIVE-RELATED-RELATED"/>
    <property type="match status" value="1"/>
</dbReference>
<feature type="transmembrane region" description="Helical" evidence="7">
    <location>
        <begin position="153"/>
        <end position="173"/>
    </location>
</feature>
<evidence type="ECO:0000256" key="7">
    <source>
        <dbReference type="SAM" id="Phobius"/>
    </source>
</evidence>
<keyword evidence="10" id="KW-1185">Reference proteome</keyword>
<proteinExistence type="predicted"/>
<feature type="transmembrane region" description="Helical" evidence="7">
    <location>
        <begin position="316"/>
        <end position="338"/>
    </location>
</feature>
<evidence type="ECO:0000256" key="6">
    <source>
        <dbReference type="ARBA" id="ARBA00023136"/>
    </source>
</evidence>
<feature type="transmembrane region" description="Helical" evidence="7">
    <location>
        <begin position="179"/>
        <end position="198"/>
    </location>
</feature>
<dbReference type="InterPro" id="IPR020846">
    <property type="entry name" value="MFS_dom"/>
</dbReference>
<evidence type="ECO:0000256" key="5">
    <source>
        <dbReference type="ARBA" id="ARBA00022989"/>
    </source>
</evidence>
<comment type="caution">
    <text evidence="9">The sequence shown here is derived from an EMBL/GenBank/DDBJ whole genome shotgun (WGS) entry which is preliminary data.</text>
</comment>
<sequence>MSVINELRMRPASREWGWEASTTARLVLSGVVIFLLLIGANLATPLYPALQAELALGPFGTTVAFSSYVLALIGTLALAGHWSDHIGRRAALVVSVLVGLGGTLVFGLAQNLTMLCAGRVLQGVSVALATGASAAALRELLPSRPEWAARFTLLSSSGGVALGPVLGGLLSWLPGGRQAPFAVQGALLLLILVPLWLVRARPAIMRAEQGYDHRALAPRGLGIPAGARGPFWRAASVGFLSFAVFGFQLSLAPGYFAHTLGITAAPLVGVLAGLSLGASALSQLTAFSGRATVPVGLGVMGGSLLLFAAATAWSNVWLLALASILIGVGQGLAFRTVFNQAATAVPASQHARMVSTVYVATYLGSAVPVLGLGVVASLVGMTTAALGFTLLAAAAALLLGALSLKGARSE</sequence>
<evidence type="ECO:0000313" key="9">
    <source>
        <dbReference type="EMBL" id="MDP5227078.1"/>
    </source>
</evidence>
<evidence type="ECO:0000313" key="10">
    <source>
        <dbReference type="Proteomes" id="UP001232725"/>
    </source>
</evidence>
<dbReference type="Pfam" id="PF07690">
    <property type="entry name" value="MFS_1"/>
    <property type="match status" value="1"/>
</dbReference>
<dbReference type="RefSeq" id="WP_305996131.1">
    <property type="nucleotide sequence ID" value="NZ_JAVALS010000004.1"/>
</dbReference>
<feature type="transmembrane region" description="Helical" evidence="7">
    <location>
        <begin position="359"/>
        <end position="379"/>
    </location>
</feature>
<dbReference type="SUPFAM" id="SSF103473">
    <property type="entry name" value="MFS general substrate transporter"/>
    <property type="match status" value="1"/>
</dbReference>
<feature type="domain" description="Major facilitator superfamily (MFS) profile" evidence="8">
    <location>
        <begin position="25"/>
        <end position="410"/>
    </location>
</feature>
<dbReference type="InterPro" id="IPR011701">
    <property type="entry name" value="MFS"/>
</dbReference>
<evidence type="ECO:0000256" key="1">
    <source>
        <dbReference type="ARBA" id="ARBA00004651"/>
    </source>
</evidence>
<feature type="transmembrane region" description="Helical" evidence="7">
    <location>
        <begin position="26"/>
        <end position="47"/>
    </location>
</feature>
<accession>A0ABT9INB2</accession>
<gene>
    <name evidence="9" type="ORF">Q9R02_07945</name>
</gene>
<feature type="transmembrane region" description="Helical" evidence="7">
    <location>
        <begin position="255"/>
        <end position="279"/>
    </location>
</feature>
<dbReference type="InterPro" id="IPR036259">
    <property type="entry name" value="MFS_trans_sf"/>
</dbReference>
<reference evidence="9 10" key="1">
    <citation type="submission" date="2023-08" db="EMBL/GenBank/DDBJ databases">
        <title>Arthrobacter horti sp. nov., isolated from forest soil.</title>
        <authorList>
            <person name="Park M."/>
        </authorList>
    </citation>
    <scope>NUCLEOTIDE SEQUENCE [LARGE SCALE GENOMIC DNA]</scope>
    <source>
        <strain evidence="9 10">YJM1</strain>
    </source>
</reference>
<feature type="transmembrane region" description="Helical" evidence="7">
    <location>
        <begin position="385"/>
        <end position="404"/>
    </location>
</feature>
<feature type="transmembrane region" description="Helical" evidence="7">
    <location>
        <begin position="291"/>
        <end position="310"/>
    </location>
</feature>
<evidence type="ECO:0000256" key="2">
    <source>
        <dbReference type="ARBA" id="ARBA00022448"/>
    </source>
</evidence>
<evidence type="ECO:0000259" key="8">
    <source>
        <dbReference type="PROSITE" id="PS50850"/>
    </source>
</evidence>
<keyword evidence="2" id="KW-0813">Transport</keyword>
<organism evidence="9 10">
    <name type="scientific">Arthrobacter horti</name>
    <dbReference type="NCBI Taxonomy" id="3068273"/>
    <lineage>
        <taxon>Bacteria</taxon>
        <taxon>Bacillati</taxon>
        <taxon>Actinomycetota</taxon>
        <taxon>Actinomycetes</taxon>
        <taxon>Micrococcales</taxon>
        <taxon>Micrococcaceae</taxon>
        <taxon>Arthrobacter</taxon>
    </lineage>
</organism>